<accession>A0AAD8NE14</accession>
<feature type="region of interest" description="Disordered" evidence="2">
    <location>
        <begin position="42"/>
        <end position="61"/>
    </location>
</feature>
<feature type="compositionally biased region" description="Basic and acidic residues" evidence="2">
    <location>
        <begin position="255"/>
        <end position="266"/>
    </location>
</feature>
<dbReference type="EMBL" id="JAUIZM010000001">
    <property type="protein sequence ID" value="KAK1405392.1"/>
    <property type="molecule type" value="Genomic_DNA"/>
</dbReference>
<keyword evidence="4" id="KW-1185">Reference proteome</keyword>
<evidence type="ECO:0000313" key="4">
    <source>
        <dbReference type="Proteomes" id="UP001237642"/>
    </source>
</evidence>
<feature type="coiled-coil region" evidence="1">
    <location>
        <begin position="79"/>
        <end position="120"/>
    </location>
</feature>
<comment type="caution">
    <text evidence="3">The sequence shown here is derived from an EMBL/GenBank/DDBJ whole genome shotgun (WGS) entry which is preliminary data.</text>
</comment>
<dbReference type="AlphaFoldDB" id="A0AAD8NE14"/>
<protein>
    <submittedName>
        <fullName evidence="3">Uncharacterized protein</fullName>
    </submittedName>
</protein>
<reference evidence="3" key="2">
    <citation type="submission" date="2023-05" db="EMBL/GenBank/DDBJ databases">
        <authorList>
            <person name="Schelkunov M.I."/>
        </authorList>
    </citation>
    <scope>NUCLEOTIDE SEQUENCE</scope>
    <source>
        <strain evidence="3">Hsosn_3</strain>
        <tissue evidence="3">Leaf</tissue>
    </source>
</reference>
<evidence type="ECO:0000256" key="2">
    <source>
        <dbReference type="SAM" id="MobiDB-lite"/>
    </source>
</evidence>
<dbReference type="PANTHER" id="PTHR36386:SF1">
    <property type="entry name" value="OS06G0683900 PROTEIN"/>
    <property type="match status" value="1"/>
</dbReference>
<sequence>MNVLQNPEANNTSDLQIWNNAAFDTGDSQEFSSLKAPQFVSSSFESDDSSKENQSPFVLNSQAQIRPNGLIEKSRMKPFSDQNQELKKIDNEIEEAEKEIDRLSSRLRVLKAKKTKKLKEIGEMKRAFSLGPSEIVKIRQVNKPERSPVQSRRKSCFWKLAEIDEEERIDKERGKSVSPKSRKGLTVTRNAATTIGIRKGVKKDDGILESIQPKKLFREGEKSVAAKKSMRPGRVVASRYCSNQGTLQSAVKKRSLPEYEKDESKRCDKKRASIVAKTPGNGENRVKKRWEIPNEIVVFRNGEGDQSPSSVSVVHDLIPRIRTSRCVNETPRDSGPAKRVSELVGKKSFFSIDEDDVEVEASVCQELSFADEDVQGEV</sequence>
<dbReference type="PANTHER" id="PTHR36386">
    <property type="entry name" value="OS06G0683900 PROTEIN"/>
    <property type="match status" value="1"/>
</dbReference>
<evidence type="ECO:0000313" key="3">
    <source>
        <dbReference type="EMBL" id="KAK1405392.1"/>
    </source>
</evidence>
<feature type="region of interest" description="Disordered" evidence="2">
    <location>
        <begin position="252"/>
        <end position="287"/>
    </location>
</feature>
<proteinExistence type="predicted"/>
<reference evidence="3" key="1">
    <citation type="submission" date="2023-02" db="EMBL/GenBank/DDBJ databases">
        <title>Genome of toxic invasive species Heracleum sosnowskyi carries increased number of genes despite the absence of recent whole-genome duplications.</title>
        <authorList>
            <person name="Schelkunov M."/>
            <person name="Shtratnikova V."/>
            <person name="Makarenko M."/>
            <person name="Klepikova A."/>
            <person name="Omelchenko D."/>
            <person name="Novikova G."/>
            <person name="Obukhova E."/>
            <person name="Bogdanov V."/>
            <person name="Penin A."/>
            <person name="Logacheva M."/>
        </authorList>
    </citation>
    <scope>NUCLEOTIDE SEQUENCE</scope>
    <source>
        <strain evidence="3">Hsosn_3</strain>
        <tissue evidence="3">Leaf</tissue>
    </source>
</reference>
<evidence type="ECO:0000256" key="1">
    <source>
        <dbReference type="SAM" id="Coils"/>
    </source>
</evidence>
<dbReference type="Proteomes" id="UP001237642">
    <property type="component" value="Unassembled WGS sequence"/>
</dbReference>
<keyword evidence="1" id="KW-0175">Coiled coil</keyword>
<feature type="compositionally biased region" description="Polar residues" evidence="2">
    <location>
        <begin position="52"/>
        <end position="61"/>
    </location>
</feature>
<gene>
    <name evidence="3" type="ORF">POM88_004997</name>
</gene>
<name>A0AAD8NE14_9APIA</name>
<organism evidence="3 4">
    <name type="scientific">Heracleum sosnowskyi</name>
    <dbReference type="NCBI Taxonomy" id="360622"/>
    <lineage>
        <taxon>Eukaryota</taxon>
        <taxon>Viridiplantae</taxon>
        <taxon>Streptophyta</taxon>
        <taxon>Embryophyta</taxon>
        <taxon>Tracheophyta</taxon>
        <taxon>Spermatophyta</taxon>
        <taxon>Magnoliopsida</taxon>
        <taxon>eudicotyledons</taxon>
        <taxon>Gunneridae</taxon>
        <taxon>Pentapetalae</taxon>
        <taxon>asterids</taxon>
        <taxon>campanulids</taxon>
        <taxon>Apiales</taxon>
        <taxon>Apiaceae</taxon>
        <taxon>Apioideae</taxon>
        <taxon>apioid superclade</taxon>
        <taxon>Tordylieae</taxon>
        <taxon>Tordyliinae</taxon>
        <taxon>Heracleum</taxon>
    </lineage>
</organism>